<sequence length="202" mass="22796">MSWRVMVVLLGVIITACVRDDQALNTPPQNGDAVVIGGCRFVGPVSDIILFSKTKTLTRDCTMIWAEKANPQNEILISGAMDLKYVKHGVYELVGFFADIKKSSIHRKNSEGTRYKKLPRAAPLLKDLIIEKDNIVYIGNLNVDVAKSKVVPLAIEIELNEEDARRQIVEKVADLNMNKDMQVNPMRFSEDTIRMRGFFDKK</sequence>
<gene>
    <name evidence="1" type="ORF">Cyrtocomes_00604</name>
</gene>
<proteinExistence type="predicted"/>
<evidence type="ECO:0000313" key="1">
    <source>
        <dbReference type="EMBL" id="MDZ5762230.1"/>
    </source>
</evidence>
<dbReference type="Proteomes" id="UP001293791">
    <property type="component" value="Unassembled WGS sequence"/>
</dbReference>
<reference evidence="1 2" key="1">
    <citation type="submission" date="2023-02" db="EMBL/GenBank/DDBJ databases">
        <title>Host association and intracellularity evolved multiple times independently in the Rickettsiales.</title>
        <authorList>
            <person name="Castelli M."/>
            <person name="Nardi T."/>
            <person name="Gammuto L."/>
            <person name="Bellinzona G."/>
            <person name="Sabaneyeva E."/>
            <person name="Potekhin A."/>
            <person name="Serra V."/>
            <person name="Petroni G."/>
            <person name="Sassera D."/>
        </authorList>
    </citation>
    <scope>NUCLEOTIDE SEQUENCE [LARGE SCALE GENOMIC DNA]</scope>
    <source>
        <strain evidence="1 2">BOD18</strain>
    </source>
</reference>
<dbReference type="RefSeq" id="WP_322497709.1">
    <property type="nucleotide sequence ID" value="NZ_JARGYT010000029.1"/>
</dbReference>
<accession>A0ABU5L8I6</accession>
<dbReference type="PROSITE" id="PS51257">
    <property type="entry name" value="PROKAR_LIPOPROTEIN"/>
    <property type="match status" value="1"/>
</dbReference>
<organism evidence="1 2">
    <name type="scientific">Candidatus Cyrtobacter comes</name>
    <dbReference type="NCBI Taxonomy" id="675776"/>
    <lineage>
        <taxon>Bacteria</taxon>
        <taxon>Pseudomonadati</taxon>
        <taxon>Pseudomonadota</taxon>
        <taxon>Alphaproteobacteria</taxon>
        <taxon>Rickettsiales</taxon>
        <taxon>Candidatus Midichloriaceae</taxon>
        <taxon>Candidatus Cyrtobacter</taxon>
    </lineage>
</organism>
<comment type="caution">
    <text evidence="1">The sequence shown here is derived from an EMBL/GenBank/DDBJ whole genome shotgun (WGS) entry which is preliminary data.</text>
</comment>
<dbReference type="EMBL" id="JARGYT010000029">
    <property type="protein sequence ID" value="MDZ5762230.1"/>
    <property type="molecule type" value="Genomic_DNA"/>
</dbReference>
<protein>
    <recommendedName>
        <fullName evidence="3">Lipoprotein</fullName>
    </recommendedName>
</protein>
<name>A0ABU5L8I6_9RICK</name>
<keyword evidence="2" id="KW-1185">Reference proteome</keyword>
<evidence type="ECO:0000313" key="2">
    <source>
        <dbReference type="Proteomes" id="UP001293791"/>
    </source>
</evidence>
<evidence type="ECO:0008006" key="3">
    <source>
        <dbReference type="Google" id="ProtNLM"/>
    </source>
</evidence>